<dbReference type="CDD" id="cd07346">
    <property type="entry name" value="ABC_6TM_exporters"/>
    <property type="match status" value="1"/>
</dbReference>
<feature type="domain" description="ABC transmembrane type-1" evidence="9">
    <location>
        <begin position="1"/>
        <end position="294"/>
    </location>
</feature>
<dbReference type="GO" id="GO:0015421">
    <property type="term" value="F:ABC-type oligopeptide transporter activity"/>
    <property type="evidence" value="ECO:0007669"/>
    <property type="project" value="TreeGrafter"/>
</dbReference>
<dbReference type="Pfam" id="PF00005">
    <property type="entry name" value="ABC_tran"/>
    <property type="match status" value="1"/>
</dbReference>
<feature type="transmembrane region" description="Helical" evidence="7">
    <location>
        <begin position="121"/>
        <end position="145"/>
    </location>
</feature>
<dbReference type="AlphaFoldDB" id="K7ZGD6"/>
<dbReference type="InterPro" id="IPR017871">
    <property type="entry name" value="ABC_transporter-like_CS"/>
</dbReference>
<dbReference type="GO" id="GO:0005886">
    <property type="term" value="C:plasma membrane"/>
    <property type="evidence" value="ECO:0007669"/>
    <property type="project" value="UniProtKB-SubCell"/>
</dbReference>
<dbReference type="KEGG" id="bbat:Bdt_2685"/>
<dbReference type="InterPro" id="IPR003439">
    <property type="entry name" value="ABC_transporter-like_ATP-bd"/>
</dbReference>
<evidence type="ECO:0000256" key="3">
    <source>
        <dbReference type="ARBA" id="ARBA00022741"/>
    </source>
</evidence>
<dbReference type="PANTHER" id="PTHR43394">
    <property type="entry name" value="ATP-DEPENDENT PERMEASE MDL1, MITOCHONDRIAL"/>
    <property type="match status" value="1"/>
</dbReference>
<evidence type="ECO:0000256" key="1">
    <source>
        <dbReference type="ARBA" id="ARBA00004651"/>
    </source>
</evidence>
<dbReference type="PATRIC" id="fig|1069642.3.peg.2656"/>
<feature type="transmembrane region" description="Helical" evidence="7">
    <location>
        <begin position="151"/>
        <end position="169"/>
    </location>
</feature>
<keyword evidence="2 7" id="KW-0812">Transmembrane</keyword>
<dbReference type="PROSITE" id="PS50893">
    <property type="entry name" value="ABC_TRANSPORTER_2"/>
    <property type="match status" value="1"/>
</dbReference>
<dbReference type="SUPFAM" id="SSF90123">
    <property type="entry name" value="ABC transporter transmembrane region"/>
    <property type="match status" value="1"/>
</dbReference>
<keyword evidence="4" id="KW-0067">ATP-binding</keyword>
<evidence type="ECO:0000313" key="11">
    <source>
        <dbReference type="Proteomes" id="UP000010074"/>
    </source>
</evidence>
<dbReference type="SUPFAM" id="SSF52540">
    <property type="entry name" value="P-loop containing nucleoside triphosphate hydrolases"/>
    <property type="match status" value="1"/>
</dbReference>
<dbReference type="Gene3D" id="3.40.50.300">
    <property type="entry name" value="P-loop containing nucleotide triphosphate hydrolases"/>
    <property type="match status" value="1"/>
</dbReference>
<sequence>MILFVQSLLLVAFPLPVRVALDMALTPGARVDDVSTILGVELSHLTILIFACVGSLTIGLLMTTFEFLDERFTNRSIVRLVNNMRLQLLGDLLSRQFAYLERKIKVDILGRVSGDTQNLELFVSTSLVVAFRSIPSLLFAVVSMFIINTRFAFLMLLLIPAFYASITFLSKKIKQHEKEHRSRTNLFEHESLQALSSLSLLKSLQGEGEALQRLQDRQQQINQTFLQSRFFTALLNSVFSGSRHIIRALVLLLGGYAILQGQLTLGSLFAFVSYLEALNRPVGEIANFISRYGKASASLERIQELSQEQSAFPEKDGTLSLPSLASTDSVMKFNNVAFAYGESAPLFTGLNLNLQRRQLVAIVGPSGVGKSSFIKLLNRLHDPSEGVITLTSVAINDLALRDLRRHVCLISQDPFFVSGTVRDNLLLALPSLPTDEDLWLALEKVNATEFVKALPQGLDTLIGESGLQLSGGQSKRLSLARGFLRAETASVFVFDEPTSGLDPVSAAHVISSLRELADKKELVLFSTHRVSEFEIADQVLFFAKHQVPALASHESLLNTNATYRELTRQESNEVPV</sequence>
<evidence type="ECO:0000259" key="8">
    <source>
        <dbReference type="PROSITE" id="PS50893"/>
    </source>
</evidence>
<protein>
    <submittedName>
        <fullName evidence="10">ABC transporter, nucleotide binding/ATPase protein</fullName>
    </submittedName>
</protein>
<keyword evidence="5 7" id="KW-1133">Transmembrane helix</keyword>
<dbReference type="HOGENOM" id="CLU_000604_84_3_7"/>
<organism evidence="10 11">
    <name type="scientific">Bdellovibrio bacteriovorus str. Tiberius</name>
    <dbReference type="NCBI Taxonomy" id="1069642"/>
    <lineage>
        <taxon>Bacteria</taxon>
        <taxon>Pseudomonadati</taxon>
        <taxon>Bdellovibrionota</taxon>
        <taxon>Bdellovibrionia</taxon>
        <taxon>Bdellovibrionales</taxon>
        <taxon>Pseudobdellovibrionaceae</taxon>
        <taxon>Bdellovibrio</taxon>
    </lineage>
</organism>
<keyword evidence="3" id="KW-0547">Nucleotide-binding</keyword>
<dbReference type="InterPro" id="IPR011527">
    <property type="entry name" value="ABC1_TM_dom"/>
</dbReference>
<evidence type="ECO:0000256" key="5">
    <source>
        <dbReference type="ARBA" id="ARBA00022989"/>
    </source>
</evidence>
<dbReference type="PROSITE" id="PS50929">
    <property type="entry name" value="ABC_TM1F"/>
    <property type="match status" value="1"/>
</dbReference>
<feature type="domain" description="ABC transporter" evidence="8">
    <location>
        <begin position="331"/>
        <end position="569"/>
    </location>
</feature>
<evidence type="ECO:0000256" key="2">
    <source>
        <dbReference type="ARBA" id="ARBA00022692"/>
    </source>
</evidence>
<dbReference type="Proteomes" id="UP000010074">
    <property type="component" value="Chromosome"/>
</dbReference>
<feature type="transmembrane region" description="Helical" evidence="7">
    <location>
        <begin position="249"/>
        <end position="275"/>
    </location>
</feature>
<dbReference type="InterPro" id="IPR036640">
    <property type="entry name" value="ABC1_TM_sf"/>
</dbReference>
<dbReference type="SMART" id="SM00382">
    <property type="entry name" value="AAA"/>
    <property type="match status" value="1"/>
</dbReference>
<keyword evidence="6 7" id="KW-0472">Membrane</keyword>
<feature type="transmembrane region" description="Helical" evidence="7">
    <location>
        <begin position="44"/>
        <end position="68"/>
    </location>
</feature>
<dbReference type="InterPro" id="IPR039421">
    <property type="entry name" value="Type_1_exporter"/>
</dbReference>
<reference evidence="10 11" key="1">
    <citation type="journal article" date="2012" name="BMC Genomics">
        <title>Genome analysis of a simultaneously predatory and prey-independent, novel Bdellovibrio bacteriovorus from the River Tiber, supports in silico predictions of both ancient and recent lateral gene transfer from diverse bacteria.</title>
        <authorList>
            <person name="Hobley L."/>
            <person name="Lerner T.R."/>
            <person name="Williams L.E."/>
            <person name="Lambert C."/>
            <person name="Till R."/>
            <person name="Milner D.S."/>
            <person name="Basford S.M."/>
            <person name="Capeness M.J."/>
            <person name="Fenton A.K."/>
            <person name="Atterbury R.J."/>
            <person name="Harris M.A."/>
            <person name="Sockett R.E."/>
        </authorList>
    </citation>
    <scope>NUCLEOTIDE SEQUENCE [LARGE SCALE GENOMIC DNA]</scope>
    <source>
        <strain evidence="10 11">Tiberius</strain>
    </source>
</reference>
<proteinExistence type="predicted"/>
<dbReference type="InterPro" id="IPR003593">
    <property type="entry name" value="AAA+_ATPase"/>
</dbReference>
<dbReference type="PROSITE" id="PS00211">
    <property type="entry name" value="ABC_TRANSPORTER_1"/>
    <property type="match status" value="1"/>
</dbReference>
<dbReference type="EMBL" id="CP002930">
    <property type="protein sequence ID" value="AFY02367.1"/>
    <property type="molecule type" value="Genomic_DNA"/>
</dbReference>
<dbReference type="Gene3D" id="1.20.1560.10">
    <property type="entry name" value="ABC transporter type 1, transmembrane domain"/>
    <property type="match status" value="1"/>
</dbReference>
<evidence type="ECO:0000313" key="10">
    <source>
        <dbReference type="EMBL" id="AFY02367.1"/>
    </source>
</evidence>
<dbReference type="Pfam" id="PF00664">
    <property type="entry name" value="ABC_membrane"/>
    <property type="match status" value="1"/>
</dbReference>
<dbReference type="PANTHER" id="PTHR43394:SF1">
    <property type="entry name" value="ATP-BINDING CASSETTE SUB-FAMILY B MEMBER 10, MITOCHONDRIAL"/>
    <property type="match status" value="1"/>
</dbReference>
<evidence type="ECO:0000256" key="4">
    <source>
        <dbReference type="ARBA" id="ARBA00022840"/>
    </source>
</evidence>
<evidence type="ECO:0000259" key="9">
    <source>
        <dbReference type="PROSITE" id="PS50929"/>
    </source>
</evidence>
<gene>
    <name evidence="10" type="primary">ygaD</name>
    <name evidence="10" type="ORF">Bdt_2685</name>
</gene>
<name>K7ZGD6_BDEBC</name>
<comment type="subcellular location">
    <subcellularLocation>
        <location evidence="1">Cell membrane</location>
        <topology evidence="1">Multi-pass membrane protein</topology>
    </subcellularLocation>
</comment>
<dbReference type="InterPro" id="IPR027417">
    <property type="entry name" value="P-loop_NTPase"/>
</dbReference>
<accession>K7ZGD6</accession>
<dbReference type="STRING" id="1069642.Bdt_2685"/>
<dbReference type="GO" id="GO:0005524">
    <property type="term" value="F:ATP binding"/>
    <property type="evidence" value="ECO:0007669"/>
    <property type="project" value="UniProtKB-KW"/>
</dbReference>
<evidence type="ECO:0000256" key="6">
    <source>
        <dbReference type="ARBA" id="ARBA00023136"/>
    </source>
</evidence>
<evidence type="ECO:0000256" key="7">
    <source>
        <dbReference type="SAM" id="Phobius"/>
    </source>
</evidence>
<dbReference type="GO" id="GO:0016887">
    <property type="term" value="F:ATP hydrolysis activity"/>
    <property type="evidence" value="ECO:0007669"/>
    <property type="project" value="InterPro"/>
</dbReference>